<dbReference type="PANTHER" id="PTHR42866:SF2">
    <property type="entry name" value="3-DEOXY-MANNO-OCTULOSONATE CYTIDYLYLTRANSFERASE, MITOCHONDRIAL"/>
    <property type="match status" value="1"/>
</dbReference>
<dbReference type="AlphaFoldDB" id="A0A450TJW7"/>
<dbReference type="GO" id="GO:0009103">
    <property type="term" value="P:lipopolysaccharide biosynthetic process"/>
    <property type="evidence" value="ECO:0007669"/>
    <property type="project" value="UniProtKB-KW"/>
</dbReference>
<organism evidence="4">
    <name type="scientific">Candidatus Kentrum sp. DK</name>
    <dbReference type="NCBI Taxonomy" id="2126562"/>
    <lineage>
        <taxon>Bacteria</taxon>
        <taxon>Pseudomonadati</taxon>
        <taxon>Pseudomonadota</taxon>
        <taxon>Gammaproteobacteria</taxon>
        <taxon>Candidatus Kentrum</taxon>
    </lineage>
</organism>
<evidence type="ECO:0000256" key="3">
    <source>
        <dbReference type="ARBA" id="ARBA00022985"/>
    </source>
</evidence>
<dbReference type="Gene3D" id="3.90.550.10">
    <property type="entry name" value="Spore Coat Polysaccharide Biosynthesis Protein SpsA, Chain A"/>
    <property type="match status" value="1"/>
</dbReference>
<dbReference type="SUPFAM" id="SSF53756">
    <property type="entry name" value="UDP-Glycosyltransferase/glycogen phosphorylase"/>
    <property type="match status" value="1"/>
</dbReference>
<dbReference type="Gene3D" id="3.40.50.11190">
    <property type="match status" value="1"/>
</dbReference>
<sequence length="594" mass="66080">MKVVCIVGARLNSSRLPRKHLLDLAGRPLIEQLFLRLESIPEITGRVLATTADGYNQPLVEWARRSGRDVFAFHGDVNDLVGRVDAVVRRYRADMVVYCCGDSPLIEPDTVSRLIRALLEHPDAERAALKPLPNGKNHIHEGFAVYSRALWDRIAAVSVAPHEREHVGSVLRDSNKIQTRTRHIPDPPIFSELNHRISVDTQADYRFMSEVYRRWYAANPPESIVSLAWAVKQMLEDTALTAINDHVRQKTIHDITRRVVIITQAGAAIGLGHLRRMLRLAEALKERHSLNVHIIISGEERDIRELRSVSHQWLDGDSTTDAIEAVCLAQNPDAVVLDARQDKLSCSLQPLLQRLSERDIPRIAVDGLFELAEHIDLYHVPSFYCGPELVRTLGAKLTYGWGEYLLPDPPPRNPRANPERLLVMTGAADPTGLCEHLPERLERTLHAYMRITWIQGPYAAPPRLPDRQKHEWRVLQNPNNLPEIMADTDLALVVHGVSLFELLKQGVPCVAFDPYLRIGADEWSALARAGAVTLADNATVAVECVGQLLDDWPRALAMGAEAARRLAGDGSANLAARIAAAVHGKTDSGLTGEA</sequence>
<evidence type="ECO:0000256" key="2">
    <source>
        <dbReference type="ARBA" id="ARBA00022695"/>
    </source>
</evidence>
<keyword evidence="2 4" id="KW-0548">Nucleotidyltransferase</keyword>
<dbReference type="GO" id="GO:0008690">
    <property type="term" value="F:3-deoxy-manno-octulosonate cytidylyltransferase activity"/>
    <property type="evidence" value="ECO:0007669"/>
    <property type="project" value="TreeGrafter"/>
</dbReference>
<dbReference type="InterPro" id="IPR003329">
    <property type="entry name" value="Cytidylyl_trans"/>
</dbReference>
<dbReference type="PANTHER" id="PTHR42866">
    <property type="entry name" value="3-DEOXY-MANNO-OCTULOSONATE CYTIDYLYLTRANSFERASE"/>
    <property type="match status" value="1"/>
</dbReference>
<keyword evidence="3" id="KW-0448">Lipopolysaccharide biosynthesis</keyword>
<proteinExistence type="predicted"/>
<dbReference type="GO" id="GO:0005829">
    <property type="term" value="C:cytosol"/>
    <property type="evidence" value="ECO:0007669"/>
    <property type="project" value="TreeGrafter"/>
</dbReference>
<evidence type="ECO:0000256" key="1">
    <source>
        <dbReference type="ARBA" id="ARBA00022679"/>
    </source>
</evidence>
<name>A0A450TJW7_9GAMM</name>
<dbReference type="SUPFAM" id="SSF53448">
    <property type="entry name" value="Nucleotide-diphospho-sugar transferases"/>
    <property type="match status" value="1"/>
</dbReference>
<accession>A0A450TJW7</accession>
<dbReference type="InterPro" id="IPR029044">
    <property type="entry name" value="Nucleotide-diphossugar_trans"/>
</dbReference>
<protein>
    <submittedName>
        <fullName evidence="4">Spore coat polysaccharide biosynthesis protein SpsF, cytidylyltransferase family</fullName>
    </submittedName>
</protein>
<dbReference type="Pfam" id="PF02348">
    <property type="entry name" value="CTP_transf_3"/>
    <property type="match status" value="1"/>
</dbReference>
<gene>
    <name evidence="4" type="ORF">BECKDK2373B_GA0170837_11993</name>
</gene>
<keyword evidence="1 4" id="KW-0808">Transferase</keyword>
<dbReference type="Gene3D" id="3.40.50.2000">
    <property type="entry name" value="Glycogen Phosphorylase B"/>
    <property type="match status" value="1"/>
</dbReference>
<reference evidence="4" key="1">
    <citation type="submission" date="2019-02" db="EMBL/GenBank/DDBJ databases">
        <authorList>
            <person name="Gruber-Vodicka R. H."/>
            <person name="Seah K. B. B."/>
        </authorList>
    </citation>
    <scope>NUCLEOTIDE SEQUENCE</scope>
    <source>
        <strain evidence="4">BECK_DK47</strain>
    </source>
</reference>
<dbReference type="EMBL" id="CAADEX010000199">
    <property type="protein sequence ID" value="VFJ67824.1"/>
    <property type="molecule type" value="Genomic_DNA"/>
</dbReference>
<evidence type="ECO:0000313" key="4">
    <source>
        <dbReference type="EMBL" id="VFJ67824.1"/>
    </source>
</evidence>